<accession>E9JCF0</accession>
<evidence type="ECO:0000313" key="1">
    <source>
        <dbReference type="EMBL" id="EFZ09503.1"/>
    </source>
</evidence>
<dbReference type="EMBL" id="GL771810">
    <property type="protein sequence ID" value="EFZ09503.1"/>
    <property type="molecule type" value="Genomic_DNA"/>
</dbReference>
<reference evidence="1" key="1">
    <citation type="journal article" date="2011" name="Proc. Natl. Acad. Sci. U.S.A.">
        <title>The genome of the fire ant Solenopsis invicta.</title>
        <authorList>
            <person name="Wurm Y."/>
            <person name="Wang J."/>
            <person name="Riba-Grognuz O."/>
            <person name="Corona M."/>
            <person name="Nygaard S."/>
            <person name="Hunt B.G."/>
            <person name="Ingram K.K."/>
            <person name="Falquet L."/>
            <person name="Nipitwattanaphon M."/>
            <person name="Gotzek D."/>
            <person name="Dijkstra M.B."/>
            <person name="Oettler J."/>
            <person name="Comtesse F."/>
            <person name="Shih C.J."/>
            <person name="Wu W.J."/>
            <person name="Yang C.C."/>
            <person name="Thomas J."/>
            <person name="Beaudoing E."/>
            <person name="Pradervand S."/>
            <person name="Flegel V."/>
            <person name="Cook E.D."/>
            <person name="Fabbretti R."/>
            <person name="Stockinger H."/>
            <person name="Long L."/>
            <person name="Farmerie W.G."/>
            <person name="Oakey J."/>
            <person name="Boomsma J.J."/>
            <person name="Pamilo P."/>
            <person name="Yi S.V."/>
            <person name="Heinze J."/>
            <person name="Goodisman M.A."/>
            <person name="Farinelli L."/>
            <person name="Harshman K."/>
            <person name="Hulo N."/>
            <person name="Cerutti L."/>
            <person name="Xenarios I."/>
            <person name="Shoemaker D."/>
            <person name="Keller L."/>
        </authorList>
    </citation>
    <scope>NUCLEOTIDE SEQUENCE [LARGE SCALE GENOMIC DNA]</scope>
</reference>
<dbReference type="OMA" id="INFHTEL"/>
<feature type="non-terminal residue" evidence="1">
    <location>
        <position position="189"/>
    </location>
</feature>
<gene>
    <name evidence="1" type="ORF">SINV_05066</name>
</gene>
<name>E9JCF0_SOLIN</name>
<proteinExistence type="predicted"/>
<sequence>MKGKKGEKRTNTLCLTSIGTLEGETFALPEDFQDINFHTELAKTDTFRKVKKSITKRHQKRNVWIVLNEPLKEVYVDDSGNIQFADFLLEKKFEDPQPPEQASTTGGISKEDLQTILEKFFATERNQKKNLNKLAEKFVLDKFNNKTNNATQWMEFFENECKRWNLQKDEKKIDYFWKAQVQIGTAQCL</sequence>
<dbReference type="AlphaFoldDB" id="E9JCF0"/>
<dbReference type="HOGENOM" id="CLU_051416_1_1_1"/>
<protein>
    <submittedName>
        <fullName evidence="1">Uncharacterized protein</fullName>
    </submittedName>
</protein>
<organism>
    <name type="scientific">Solenopsis invicta</name>
    <name type="common">Red imported fire ant</name>
    <name type="synonym">Solenopsis wagneri</name>
    <dbReference type="NCBI Taxonomy" id="13686"/>
    <lineage>
        <taxon>Eukaryota</taxon>
        <taxon>Metazoa</taxon>
        <taxon>Ecdysozoa</taxon>
        <taxon>Arthropoda</taxon>
        <taxon>Hexapoda</taxon>
        <taxon>Insecta</taxon>
        <taxon>Pterygota</taxon>
        <taxon>Neoptera</taxon>
        <taxon>Endopterygota</taxon>
        <taxon>Hymenoptera</taxon>
        <taxon>Apocrita</taxon>
        <taxon>Aculeata</taxon>
        <taxon>Formicoidea</taxon>
        <taxon>Formicidae</taxon>
        <taxon>Myrmicinae</taxon>
        <taxon>Solenopsis</taxon>
    </lineage>
</organism>